<evidence type="ECO:0000313" key="1">
    <source>
        <dbReference type="EMBL" id="ATZ28819.1"/>
    </source>
</evidence>
<proteinExistence type="predicted"/>
<dbReference type="RefSeq" id="WP_158740672.1">
    <property type="nucleotide sequence ID" value="NZ_CP024985.1"/>
</dbReference>
<protein>
    <submittedName>
        <fullName evidence="1">Uncharacterized protein</fullName>
    </submittedName>
</protein>
<dbReference type="KEGG" id="slx:SLAV_35245"/>
<dbReference type="EMBL" id="CP024985">
    <property type="protein sequence ID" value="ATZ28819.1"/>
    <property type="molecule type" value="Genomic_DNA"/>
</dbReference>
<gene>
    <name evidence="1" type="ORF">SLAV_35245</name>
</gene>
<organism evidence="1 2">
    <name type="scientific">Streptomyces lavendulae subsp. lavendulae</name>
    <dbReference type="NCBI Taxonomy" id="58340"/>
    <lineage>
        <taxon>Bacteria</taxon>
        <taxon>Bacillati</taxon>
        <taxon>Actinomycetota</taxon>
        <taxon>Actinomycetes</taxon>
        <taxon>Kitasatosporales</taxon>
        <taxon>Streptomycetaceae</taxon>
        <taxon>Streptomyces</taxon>
    </lineage>
</organism>
<dbReference type="OrthoDB" id="4231060at2"/>
<dbReference type="AlphaFoldDB" id="A0A2K8PQ34"/>
<dbReference type="Proteomes" id="UP000231791">
    <property type="component" value="Chromosome"/>
</dbReference>
<keyword evidence="2" id="KW-1185">Reference proteome</keyword>
<evidence type="ECO:0000313" key="2">
    <source>
        <dbReference type="Proteomes" id="UP000231791"/>
    </source>
</evidence>
<name>A0A2K8PQ34_STRLA</name>
<dbReference type="GeneID" id="49389143"/>
<accession>A0A2K8PQ34</accession>
<sequence length="55" mass="5972">MDTQPTYALSSRTPRWALDPYRFPGLEGLDMDEALLDGAAPPSTGPAESPQRPAR</sequence>
<reference evidence="1 2" key="1">
    <citation type="submission" date="2017-11" db="EMBL/GenBank/DDBJ databases">
        <title>Complete genome sequence of Streptomyces lavendulae subsp. lavendulae CCM 3239 (formerly 'Streptomyces aureofaciens CCM 3239'), the producer of the angucycline-type antibiotic auricin.</title>
        <authorList>
            <person name="Busche T."/>
            <person name="Novakova R."/>
            <person name="Al'Dilaimi A."/>
            <person name="Homerova D."/>
            <person name="Feckova L."/>
            <person name="Rezuchova B."/>
            <person name="Mingyar E."/>
            <person name="Csolleiova D."/>
            <person name="Bekeova C."/>
            <person name="Winkler A."/>
            <person name="Sevcikova B."/>
            <person name="Kalinowski J."/>
            <person name="Kormanec J."/>
            <person name="Ruckert C."/>
        </authorList>
    </citation>
    <scope>NUCLEOTIDE SEQUENCE [LARGE SCALE GENOMIC DNA]</scope>
    <source>
        <strain evidence="1 2">CCM 3239</strain>
    </source>
</reference>